<dbReference type="Gene3D" id="2.40.37.10">
    <property type="entry name" value="Lyase, Ornithine Decarboxylase, Chain A, domain 1"/>
    <property type="match status" value="1"/>
</dbReference>
<dbReference type="EC" id="4.1.1.20" evidence="5 6"/>
<dbReference type="InterPro" id="IPR022653">
    <property type="entry name" value="De-COase2_pyr-phos_BS"/>
</dbReference>
<organism evidence="11 12">
    <name type="scientific">Roseiterribacter gracilis</name>
    <dbReference type="NCBI Taxonomy" id="2812848"/>
    <lineage>
        <taxon>Bacteria</taxon>
        <taxon>Pseudomonadati</taxon>
        <taxon>Pseudomonadota</taxon>
        <taxon>Alphaproteobacteria</taxon>
        <taxon>Rhodospirillales</taxon>
        <taxon>Roseiterribacteraceae</taxon>
        <taxon>Roseiterribacter</taxon>
    </lineage>
</organism>
<proteinExistence type="inferred from homology"/>
<dbReference type="PRINTS" id="PR01181">
    <property type="entry name" value="DAPDCRBXLASE"/>
</dbReference>
<evidence type="ECO:0000256" key="5">
    <source>
        <dbReference type="HAMAP-Rule" id="MF_02120"/>
    </source>
</evidence>
<feature type="domain" description="Orn/DAP/Arg decarboxylase 2 N-terminal" evidence="10">
    <location>
        <begin position="36"/>
        <end position="280"/>
    </location>
</feature>
<dbReference type="FunFam" id="3.20.20.10:FF:000003">
    <property type="entry name" value="Diaminopimelate decarboxylase"/>
    <property type="match status" value="1"/>
</dbReference>
<protein>
    <recommendedName>
        <fullName evidence="5 6">Diaminopimelate decarboxylase</fullName>
        <shortName evidence="5">DAP decarboxylase</shortName>
        <shortName evidence="5">DAPDC</shortName>
        <ecNumber evidence="5 6">4.1.1.20</ecNumber>
    </recommendedName>
</protein>
<evidence type="ECO:0000313" key="11">
    <source>
        <dbReference type="EMBL" id="GIL38807.1"/>
    </source>
</evidence>
<reference evidence="11" key="1">
    <citation type="submission" date="2021-02" db="EMBL/GenBank/DDBJ databases">
        <title>Genome sequence of Rhodospirillales sp. strain TMPK1 isolated from soil.</title>
        <authorList>
            <person name="Nakai R."/>
            <person name="Kusada H."/>
            <person name="Tamaki H."/>
        </authorList>
    </citation>
    <scope>NUCLEOTIDE SEQUENCE</scope>
    <source>
        <strain evidence="11">TMPK1</strain>
    </source>
</reference>
<dbReference type="InterPro" id="IPR029066">
    <property type="entry name" value="PLP-binding_barrel"/>
</dbReference>
<dbReference type="InterPro" id="IPR009006">
    <property type="entry name" value="Ala_racemase/Decarboxylase_C"/>
</dbReference>
<comment type="caution">
    <text evidence="11">The sequence shown here is derived from an EMBL/GenBank/DDBJ whole genome shotgun (WGS) entry which is preliminary data.</text>
</comment>
<evidence type="ECO:0000256" key="9">
    <source>
        <dbReference type="SAM" id="MobiDB-lite"/>
    </source>
</evidence>
<dbReference type="InterPro" id="IPR022657">
    <property type="entry name" value="De-COase2_CS"/>
</dbReference>
<dbReference type="NCBIfam" id="TIGR01048">
    <property type="entry name" value="lysA"/>
    <property type="match status" value="1"/>
</dbReference>
<feature type="binding site" evidence="5">
    <location>
        <begin position="273"/>
        <end position="276"/>
    </location>
    <ligand>
        <name>pyridoxal 5'-phosphate</name>
        <dbReference type="ChEBI" id="CHEBI:597326"/>
    </ligand>
</feature>
<dbReference type="EMBL" id="BOPV01000001">
    <property type="protein sequence ID" value="GIL38807.1"/>
    <property type="molecule type" value="Genomic_DNA"/>
</dbReference>
<keyword evidence="5" id="KW-0028">Amino-acid biosynthesis</keyword>
<evidence type="ECO:0000256" key="4">
    <source>
        <dbReference type="ARBA" id="ARBA00023239"/>
    </source>
</evidence>
<evidence type="ECO:0000259" key="10">
    <source>
        <dbReference type="Pfam" id="PF02784"/>
    </source>
</evidence>
<dbReference type="CDD" id="cd06828">
    <property type="entry name" value="PLPDE_III_DapDC"/>
    <property type="match status" value="1"/>
</dbReference>
<dbReference type="InterPro" id="IPR022644">
    <property type="entry name" value="De-COase2_N"/>
</dbReference>
<evidence type="ECO:0000256" key="2">
    <source>
        <dbReference type="ARBA" id="ARBA00022793"/>
    </source>
</evidence>
<comment type="pathway">
    <text evidence="5 8">Amino-acid biosynthesis; L-lysine biosynthesis via DAP pathway; L-lysine from DL-2,6-diaminopimelate: step 1/1.</text>
</comment>
<comment type="catalytic activity">
    <reaction evidence="5 8">
        <text>meso-2,6-diaminopimelate + H(+) = L-lysine + CO2</text>
        <dbReference type="Rhea" id="RHEA:15101"/>
        <dbReference type="ChEBI" id="CHEBI:15378"/>
        <dbReference type="ChEBI" id="CHEBI:16526"/>
        <dbReference type="ChEBI" id="CHEBI:32551"/>
        <dbReference type="ChEBI" id="CHEBI:57791"/>
        <dbReference type="EC" id="4.1.1.20"/>
    </reaction>
</comment>
<dbReference type="InterPro" id="IPR000183">
    <property type="entry name" value="Orn/DAP/Arg_de-COase"/>
</dbReference>
<feature type="binding site" evidence="5">
    <location>
        <position position="373"/>
    </location>
    <ligand>
        <name>substrate</name>
    </ligand>
</feature>
<keyword evidence="4 5" id="KW-0456">Lyase</keyword>
<keyword evidence="12" id="KW-1185">Reference proteome</keyword>
<feature type="region of interest" description="Disordered" evidence="9">
    <location>
        <begin position="417"/>
        <end position="438"/>
    </location>
</feature>
<dbReference type="SUPFAM" id="SSF51419">
    <property type="entry name" value="PLP-binding barrel"/>
    <property type="match status" value="1"/>
</dbReference>
<comment type="similarity">
    <text evidence="5">Belongs to the Orn/Lys/Arg decarboxylase class-II family. LysA subfamily.</text>
</comment>
<dbReference type="Pfam" id="PF02784">
    <property type="entry name" value="Orn_Arg_deC_N"/>
    <property type="match status" value="1"/>
</dbReference>
<evidence type="ECO:0000256" key="6">
    <source>
        <dbReference type="NCBIfam" id="TIGR01048"/>
    </source>
</evidence>
<comment type="cofactor">
    <cofactor evidence="1 5 7 8">
        <name>pyridoxal 5'-phosphate</name>
        <dbReference type="ChEBI" id="CHEBI:597326"/>
    </cofactor>
</comment>
<dbReference type="PANTHER" id="PTHR43727">
    <property type="entry name" value="DIAMINOPIMELATE DECARBOXYLASE"/>
    <property type="match status" value="1"/>
</dbReference>
<keyword evidence="3 5" id="KW-0663">Pyridoxal phosphate</keyword>
<comment type="subunit">
    <text evidence="5">Homodimer.</text>
</comment>
<comment type="function">
    <text evidence="5">Specifically catalyzes the decarboxylation of meso-diaminopimelate (meso-DAP) to L-lysine.</text>
</comment>
<dbReference type="GO" id="GO:0030170">
    <property type="term" value="F:pyridoxal phosphate binding"/>
    <property type="evidence" value="ECO:0007669"/>
    <property type="project" value="UniProtKB-UniRule"/>
</dbReference>
<feature type="binding site" evidence="5">
    <location>
        <position position="345"/>
    </location>
    <ligand>
        <name>substrate</name>
    </ligand>
</feature>
<feature type="binding site" evidence="5">
    <location>
        <position position="316"/>
    </location>
    <ligand>
        <name>substrate</name>
    </ligand>
</feature>
<dbReference type="PROSITE" id="PS00878">
    <property type="entry name" value="ODR_DC_2_1"/>
    <property type="match status" value="1"/>
</dbReference>
<name>A0A8S8XBU9_9PROT</name>
<gene>
    <name evidence="5 11" type="primary">lysA</name>
    <name evidence="11" type="ORF">TMPK1_10440</name>
</gene>
<feature type="modified residue" description="N6-(pyridoxal phosphate)lysine" evidence="5 7">
    <location>
        <position position="60"/>
    </location>
</feature>
<feature type="active site" description="Proton donor" evidence="7">
    <location>
        <position position="344"/>
    </location>
</feature>
<evidence type="ECO:0000256" key="7">
    <source>
        <dbReference type="PIRSR" id="PIRSR600183-50"/>
    </source>
</evidence>
<evidence type="ECO:0000256" key="1">
    <source>
        <dbReference type="ARBA" id="ARBA00001933"/>
    </source>
</evidence>
<dbReference type="SUPFAM" id="SSF50621">
    <property type="entry name" value="Alanine racemase C-terminal domain-like"/>
    <property type="match status" value="1"/>
</dbReference>
<keyword evidence="5 8" id="KW-0457">Lysine biosynthesis</keyword>
<dbReference type="HAMAP" id="MF_02120">
    <property type="entry name" value="LysA"/>
    <property type="match status" value="1"/>
</dbReference>
<feature type="binding site" evidence="5">
    <location>
        <position position="312"/>
    </location>
    <ligand>
        <name>substrate</name>
    </ligand>
</feature>
<dbReference type="Gene3D" id="3.20.20.10">
    <property type="entry name" value="Alanine racemase"/>
    <property type="match status" value="1"/>
</dbReference>
<evidence type="ECO:0000256" key="8">
    <source>
        <dbReference type="RuleBase" id="RU003738"/>
    </source>
</evidence>
<dbReference type="PRINTS" id="PR01179">
    <property type="entry name" value="ODADCRBXLASE"/>
</dbReference>
<dbReference type="RefSeq" id="WP_420241866.1">
    <property type="nucleotide sequence ID" value="NZ_BOPV01000001.1"/>
</dbReference>
<dbReference type="PANTHER" id="PTHR43727:SF2">
    <property type="entry name" value="GROUP IV DECARBOXYLASE"/>
    <property type="match status" value="1"/>
</dbReference>
<feature type="binding site" evidence="5">
    <location>
        <position position="373"/>
    </location>
    <ligand>
        <name>pyridoxal 5'-phosphate</name>
        <dbReference type="ChEBI" id="CHEBI:597326"/>
    </ligand>
</feature>
<keyword evidence="2 5" id="KW-0210">Decarboxylase</keyword>
<dbReference type="GO" id="GO:0009089">
    <property type="term" value="P:lysine biosynthetic process via diaminopimelate"/>
    <property type="evidence" value="ECO:0007669"/>
    <property type="project" value="UniProtKB-UniRule"/>
</dbReference>
<evidence type="ECO:0000313" key="12">
    <source>
        <dbReference type="Proteomes" id="UP000681075"/>
    </source>
</evidence>
<feature type="compositionally biased region" description="Polar residues" evidence="9">
    <location>
        <begin position="423"/>
        <end position="438"/>
    </location>
</feature>
<dbReference type="GO" id="GO:0008836">
    <property type="term" value="F:diaminopimelate decarboxylase activity"/>
    <property type="evidence" value="ECO:0007669"/>
    <property type="project" value="UniProtKB-UniRule"/>
</dbReference>
<dbReference type="PROSITE" id="PS00879">
    <property type="entry name" value="ODR_DC_2_2"/>
    <property type="match status" value="1"/>
</dbReference>
<accession>A0A8S8XBU9</accession>
<dbReference type="AlphaFoldDB" id="A0A8S8XBU9"/>
<feature type="binding site" evidence="5">
    <location>
        <position position="239"/>
    </location>
    <ligand>
        <name>pyridoxal 5'-phosphate</name>
        <dbReference type="ChEBI" id="CHEBI:597326"/>
    </ligand>
</feature>
<dbReference type="InterPro" id="IPR002986">
    <property type="entry name" value="DAP_deCOOHase_LysA"/>
</dbReference>
<evidence type="ECO:0000256" key="3">
    <source>
        <dbReference type="ARBA" id="ARBA00022898"/>
    </source>
</evidence>
<dbReference type="Proteomes" id="UP000681075">
    <property type="component" value="Unassembled WGS sequence"/>
</dbReference>
<feature type="binding site" evidence="5">
    <location>
        <position position="276"/>
    </location>
    <ligand>
        <name>substrate</name>
    </ligand>
</feature>
<sequence length="438" mass="46208">MTGFTYKNGVLHADDIALSTIADKVGTPTYVYASSTIEQNYARLANALSPLGVRIAYALKANSNQAVIATLARLGAGGDIVSGGELTRAMAAGIAPDRIVFSGVGKTADEVAQALRAGIHQFNVESIPELDLIDRVAASVGIRANVALRVNPDVDAGTHAKITTGRKDNKFGIDLDDAAAAWTRAVSLPNLNPVGLAVHIGSQLIDLTPYRAAYRRLADLVRALRAQGHEVSRLDLGGGLGVGYRGETGPDVADYAALVREMVSDLGCSLMVEPGRYLVAEAGCVLSRVLFVKDGSARRFVILDAGMNDLLRPALYDSFHAVVPVKQAAPDAVIHPADIVGPVCETGDTFAKARELPPLEQGDLVAFLHAGAYGAVMGSTYNTRPLAAEVLVAGNKFELVRPRQTVEDLLSRERIPSWLSGGDQHSPSESGQPLRSTG</sequence>